<evidence type="ECO:0000313" key="2">
    <source>
        <dbReference type="Proteomes" id="UP000055048"/>
    </source>
</evidence>
<accession>A0A0V0T1S1</accession>
<dbReference type="AlphaFoldDB" id="A0A0V0T1S1"/>
<reference evidence="1 2" key="1">
    <citation type="submission" date="2015-01" db="EMBL/GenBank/DDBJ databases">
        <title>Evolution of Trichinella species and genotypes.</title>
        <authorList>
            <person name="Korhonen P.K."/>
            <person name="Edoardo P."/>
            <person name="Giuseppe L.R."/>
            <person name="Gasser R.B."/>
        </authorList>
    </citation>
    <scope>NUCLEOTIDE SEQUENCE [LARGE SCALE GENOMIC DNA]</scope>
    <source>
        <strain evidence="1">ISS417</strain>
    </source>
</reference>
<proteinExistence type="predicted"/>
<evidence type="ECO:0000313" key="1">
    <source>
        <dbReference type="EMBL" id="KRX32976.1"/>
    </source>
</evidence>
<dbReference type="Proteomes" id="UP000055048">
    <property type="component" value="Unassembled WGS sequence"/>
</dbReference>
<sequence>MQKTFPIPKFNHPRAVSREFQMGCFPVYYDRRMQNLNAVYSTSSVNHYKPGRKSYKRIFAEILQKCCKMMRF</sequence>
<comment type="caution">
    <text evidence="1">The sequence shown here is derived from an EMBL/GenBank/DDBJ whole genome shotgun (WGS) entry which is preliminary data.</text>
</comment>
<name>A0A0V0T1S1_9BILA</name>
<protein>
    <submittedName>
        <fullName evidence="1">Uncharacterized protein</fullName>
    </submittedName>
</protein>
<keyword evidence="2" id="KW-1185">Reference proteome</keyword>
<organism evidence="1 2">
    <name type="scientific">Trichinella murrelli</name>
    <dbReference type="NCBI Taxonomy" id="144512"/>
    <lineage>
        <taxon>Eukaryota</taxon>
        <taxon>Metazoa</taxon>
        <taxon>Ecdysozoa</taxon>
        <taxon>Nematoda</taxon>
        <taxon>Enoplea</taxon>
        <taxon>Dorylaimia</taxon>
        <taxon>Trichinellida</taxon>
        <taxon>Trichinellidae</taxon>
        <taxon>Trichinella</taxon>
    </lineage>
</organism>
<gene>
    <name evidence="1" type="ORF">T05_7874</name>
</gene>
<dbReference type="EMBL" id="JYDJ01000972">
    <property type="protein sequence ID" value="KRX32976.1"/>
    <property type="molecule type" value="Genomic_DNA"/>
</dbReference>